<evidence type="ECO:0000256" key="6">
    <source>
        <dbReference type="SAM" id="Phobius"/>
    </source>
</evidence>
<dbReference type="Gene3D" id="1.20.1250.20">
    <property type="entry name" value="MFS general substrate transporter like domains"/>
    <property type="match status" value="2"/>
</dbReference>
<dbReference type="InterPro" id="IPR036259">
    <property type="entry name" value="MFS_trans_sf"/>
</dbReference>
<feature type="transmembrane region" description="Helical" evidence="6">
    <location>
        <begin position="459"/>
        <end position="482"/>
    </location>
</feature>
<feature type="transmembrane region" description="Helical" evidence="6">
    <location>
        <begin position="396"/>
        <end position="416"/>
    </location>
</feature>
<evidence type="ECO:0000313" key="8">
    <source>
        <dbReference type="EMBL" id="KAJ8062112.1"/>
    </source>
</evidence>
<dbReference type="OrthoDB" id="10021397at2759"/>
<dbReference type="GO" id="GO:0005886">
    <property type="term" value="C:plasma membrane"/>
    <property type="evidence" value="ECO:0007669"/>
    <property type="project" value="TreeGrafter"/>
</dbReference>
<comment type="caution">
    <text evidence="8">The sequence shown here is derived from an EMBL/GenBank/DDBJ whole genome shotgun (WGS) entry which is preliminary data.</text>
</comment>
<dbReference type="PROSITE" id="PS50850">
    <property type="entry name" value="MFS"/>
    <property type="match status" value="1"/>
</dbReference>
<reference evidence="8" key="1">
    <citation type="submission" date="2022-11" db="EMBL/GenBank/DDBJ databases">
        <title>Genome Resource of Sclerotinia nivalis Strain SnTB1, a Plant Pathogen Isolated from American Ginseng.</title>
        <authorList>
            <person name="Fan S."/>
        </authorList>
    </citation>
    <scope>NUCLEOTIDE SEQUENCE</scope>
    <source>
        <strain evidence="8">SnTB1</strain>
    </source>
</reference>
<evidence type="ECO:0000256" key="5">
    <source>
        <dbReference type="ARBA" id="ARBA00023136"/>
    </source>
</evidence>
<feature type="transmembrane region" description="Helical" evidence="6">
    <location>
        <begin position="260"/>
        <end position="282"/>
    </location>
</feature>
<dbReference type="FunFam" id="1.20.1720.10:FF:000012">
    <property type="entry name" value="MFS toxin efflux pump (AflT)"/>
    <property type="match status" value="1"/>
</dbReference>
<feature type="transmembrane region" description="Helical" evidence="6">
    <location>
        <begin position="368"/>
        <end position="389"/>
    </location>
</feature>
<gene>
    <name evidence="8" type="ORF">OCU04_008673</name>
</gene>
<feature type="transmembrane region" description="Helical" evidence="6">
    <location>
        <begin position="64"/>
        <end position="89"/>
    </location>
</feature>
<dbReference type="PANTHER" id="PTHR23501:SF193">
    <property type="entry name" value="MULTIDRUG TRANSPORTER, PUTATIVE (AFU_ORTHOLOGUE AFUA_8G00940)-RELATED"/>
    <property type="match status" value="1"/>
</dbReference>
<dbReference type="InterPro" id="IPR011701">
    <property type="entry name" value="MFS"/>
</dbReference>
<sequence>MEILSNDESSTPRAVALEKLSPILPEITTIAPPKDIDSEASQLDKLEDRPEMNSSIQYVSGLKLVIVVASVAMACFLMLVDTMVISTAIPRITDQFKSLADVGWYASAYQFGSAAPQPLTGKVYTHFNSKWSFLTFFGIFELGSVLCGAAISSNMLIIGRAVAGFGAAGIINGAITIVSSCVPLEKRPALIGLTIGFNQLGLVVGPLIGGAFTSYSTWRWCFYINLPIGAFTALAIGFLRIPEQTEKARATSILPKLHHYLDLVGFALFAPAVLQLLLALQFGGNKYSWNSSQVIGLFCGAAVTFVVWLLWNRHKGDDALLPHSMISRRTVWSAGIYQAFLMSAVYGATFFLPIYFQAINNANAMLSGVYLLPTILPQLFMAGFSGILLTKIGYVIPLAIFSTVLLSIASGLYSLLQPSSPTGWWIGFQILAGIGSGAGLQVAIIAIQAAVTGEELSSAMAFIVFTQSLGPAIVLVLCNLIFDESLKSQLPKHAPSVDAMAIMNAGATGFRKVVQPRDLPSVLVAYANSIDRVFYLVAAMASACGIALWGMGWQDIRKKNKSIEENDAKQE</sequence>
<evidence type="ECO:0000256" key="2">
    <source>
        <dbReference type="ARBA" id="ARBA00007520"/>
    </source>
</evidence>
<evidence type="ECO:0000256" key="1">
    <source>
        <dbReference type="ARBA" id="ARBA00004141"/>
    </source>
</evidence>
<evidence type="ECO:0000313" key="9">
    <source>
        <dbReference type="Proteomes" id="UP001152300"/>
    </source>
</evidence>
<evidence type="ECO:0000256" key="4">
    <source>
        <dbReference type="ARBA" id="ARBA00022989"/>
    </source>
</evidence>
<dbReference type="Pfam" id="PF07690">
    <property type="entry name" value="MFS_1"/>
    <property type="match status" value="1"/>
</dbReference>
<keyword evidence="5 6" id="KW-0472">Membrane</keyword>
<keyword evidence="9" id="KW-1185">Reference proteome</keyword>
<evidence type="ECO:0000256" key="3">
    <source>
        <dbReference type="ARBA" id="ARBA00022692"/>
    </source>
</evidence>
<keyword evidence="3 6" id="KW-0812">Transmembrane</keyword>
<dbReference type="InterPro" id="IPR020846">
    <property type="entry name" value="MFS_dom"/>
</dbReference>
<feature type="transmembrane region" description="Helical" evidence="6">
    <location>
        <begin position="131"/>
        <end position="151"/>
    </location>
</feature>
<accession>A0A9X0AG03</accession>
<keyword evidence="4 6" id="KW-1133">Transmembrane helix</keyword>
<dbReference type="AlphaFoldDB" id="A0A9X0AG03"/>
<dbReference type="CDD" id="cd17502">
    <property type="entry name" value="MFS_Azr1_MDR_like"/>
    <property type="match status" value="1"/>
</dbReference>
<comment type="similarity">
    <text evidence="2">Belongs to the major facilitator superfamily. TCR/Tet family.</text>
</comment>
<feature type="transmembrane region" description="Helical" evidence="6">
    <location>
        <begin position="294"/>
        <end position="311"/>
    </location>
</feature>
<feature type="transmembrane region" description="Helical" evidence="6">
    <location>
        <begin position="533"/>
        <end position="553"/>
    </location>
</feature>
<feature type="transmembrane region" description="Helical" evidence="6">
    <location>
        <begin position="217"/>
        <end position="239"/>
    </location>
</feature>
<dbReference type="GO" id="GO:0022857">
    <property type="term" value="F:transmembrane transporter activity"/>
    <property type="evidence" value="ECO:0007669"/>
    <property type="project" value="InterPro"/>
</dbReference>
<organism evidence="8 9">
    <name type="scientific">Sclerotinia nivalis</name>
    <dbReference type="NCBI Taxonomy" id="352851"/>
    <lineage>
        <taxon>Eukaryota</taxon>
        <taxon>Fungi</taxon>
        <taxon>Dikarya</taxon>
        <taxon>Ascomycota</taxon>
        <taxon>Pezizomycotina</taxon>
        <taxon>Leotiomycetes</taxon>
        <taxon>Helotiales</taxon>
        <taxon>Sclerotiniaceae</taxon>
        <taxon>Sclerotinia</taxon>
    </lineage>
</organism>
<feature type="transmembrane region" description="Helical" evidence="6">
    <location>
        <begin position="422"/>
        <end position="447"/>
    </location>
</feature>
<protein>
    <recommendedName>
        <fullName evidence="7">Major facilitator superfamily (MFS) profile domain-containing protein</fullName>
    </recommendedName>
</protein>
<dbReference type="PANTHER" id="PTHR23501">
    <property type="entry name" value="MAJOR FACILITATOR SUPERFAMILY"/>
    <property type="match status" value="1"/>
</dbReference>
<comment type="subcellular location">
    <subcellularLocation>
        <location evidence="1">Membrane</location>
        <topology evidence="1">Multi-pass membrane protein</topology>
    </subcellularLocation>
</comment>
<dbReference type="EMBL" id="JAPEIS010000010">
    <property type="protein sequence ID" value="KAJ8062112.1"/>
    <property type="molecule type" value="Genomic_DNA"/>
</dbReference>
<dbReference type="Proteomes" id="UP001152300">
    <property type="component" value="Unassembled WGS sequence"/>
</dbReference>
<name>A0A9X0AG03_9HELO</name>
<feature type="transmembrane region" description="Helical" evidence="6">
    <location>
        <begin position="331"/>
        <end position="356"/>
    </location>
</feature>
<evidence type="ECO:0000259" key="7">
    <source>
        <dbReference type="PROSITE" id="PS50850"/>
    </source>
</evidence>
<feature type="transmembrane region" description="Helical" evidence="6">
    <location>
        <begin position="190"/>
        <end position="211"/>
    </location>
</feature>
<feature type="domain" description="Major facilitator superfamily (MFS) profile" evidence="7">
    <location>
        <begin position="67"/>
        <end position="556"/>
    </location>
</feature>
<proteinExistence type="inferred from homology"/>
<feature type="transmembrane region" description="Helical" evidence="6">
    <location>
        <begin position="157"/>
        <end position="178"/>
    </location>
</feature>
<dbReference type="SUPFAM" id="SSF103473">
    <property type="entry name" value="MFS general substrate transporter"/>
    <property type="match status" value="2"/>
</dbReference>